<dbReference type="PANTHER" id="PTHR33885">
    <property type="entry name" value="PHAGE SHOCK PROTEIN C"/>
    <property type="match status" value="1"/>
</dbReference>
<evidence type="ECO:0000256" key="2">
    <source>
        <dbReference type="ARBA" id="ARBA00022475"/>
    </source>
</evidence>
<evidence type="ECO:0000256" key="3">
    <source>
        <dbReference type="ARBA" id="ARBA00022692"/>
    </source>
</evidence>
<feature type="transmembrane region" description="Helical" evidence="6">
    <location>
        <begin position="141"/>
        <end position="163"/>
    </location>
</feature>
<proteinExistence type="predicted"/>
<evidence type="ECO:0000256" key="1">
    <source>
        <dbReference type="ARBA" id="ARBA00004162"/>
    </source>
</evidence>
<feature type="transmembrane region" description="Helical" evidence="6">
    <location>
        <begin position="268"/>
        <end position="292"/>
    </location>
</feature>
<gene>
    <name evidence="8" type="ORF">METZ01_LOCUS241911</name>
</gene>
<dbReference type="InterPro" id="IPR007168">
    <property type="entry name" value="Phageshock_PspC_N"/>
</dbReference>
<evidence type="ECO:0000256" key="6">
    <source>
        <dbReference type="SAM" id="Phobius"/>
    </source>
</evidence>
<keyword evidence="4 6" id="KW-1133">Transmembrane helix</keyword>
<dbReference type="PANTHER" id="PTHR33885:SF3">
    <property type="entry name" value="PHAGE SHOCK PROTEIN C"/>
    <property type="match status" value="1"/>
</dbReference>
<dbReference type="GO" id="GO:0005886">
    <property type="term" value="C:plasma membrane"/>
    <property type="evidence" value="ECO:0007669"/>
    <property type="project" value="UniProtKB-SubCell"/>
</dbReference>
<sequence>MKKTLNINIGSRVFNIDEDAYDLLSRYLESIKKYFQKINIDDDVFQDIENRISEKFNSILKNRESLNIDDINNIIKEMGTLDDFKEAYNDFDTNDFNNQNNESKTTGKRKRIYRNTSDKVIAGVASGLANYFSVDPIIFRLIFIVSLFTGFGLIAYLIFWIGIPANDSGKINENKRLYRDGDNEILGGVAYGLGNYFGIDPAIVRVFFILSIFFGGLGILAYLILWVSIPEAKTVGEKMNMKGYPLTLENIEKFFKEKLPNKDGKENLFVKIILFPFRIIGPIILGIISIIVPV</sequence>
<organism evidence="8">
    <name type="scientific">marine metagenome</name>
    <dbReference type="NCBI Taxonomy" id="408172"/>
    <lineage>
        <taxon>unclassified sequences</taxon>
        <taxon>metagenomes</taxon>
        <taxon>ecological metagenomes</taxon>
    </lineage>
</organism>
<name>A0A382HQ20_9ZZZZ</name>
<feature type="domain" description="Phage shock protein PspC N-terminal" evidence="7">
    <location>
        <begin position="175"/>
        <end position="232"/>
    </location>
</feature>
<dbReference type="Pfam" id="PF04024">
    <property type="entry name" value="PspC"/>
    <property type="match status" value="2"/>
</dbReference>
<protein>
    <recommendedName>
        <fullName evidence="7">Phage shock protein PspC N-terminal domain-containing protein</fullName>
    </recommendedName>
</protein>
<evidence type="ECO:0000256" key="4">
    <source>
        <dbReference type="ARBA" id="ARBA00022989"/>
    </source>
</evidence>
<feature type="domain" description="Phage shock protein PspC N-terminal" evidence="7">
    <location>
        <begin position="110"/>
        <end position="165"/>
    </location>
</feature>
<evidence type="ECO:0000313" key="8">
    <source>
        <dbReference type="EMBL" id="SVB89057.1"/>
    </source>
</evidence>
<dbReference type="AlphaFoldDB" id="A0A382HQ20"/>
<evidence type="ECO:0000259" key="7">
    <source>
        <dbReference type="Pfam" id="PF04024"/>
    </source>
</evidence>
<dbReference type="InterPro" id="IPR052027">
    <property type="entry name" value="PspC"/>
</dbReference>
<accession>A0A382HQ20</accession>
<evidence type="ECO:0000256" key="5">
    <source>
        <dbReference type="ARBA" id="ARBA00023136"/>
    </source>
</evidence>
<reference evidence="8" key="1">
    <citation type="submission" date="2018-05" db="EMBL/GenBank/DDBJ databases">
        <authorList>
            <person name="Lanie J.A."/>
            <person name="Ng W.-L."/>
            <person name="Kazmierczak K.M."/>
            <person name="Andrzejewski T.M."/>
            <person name="Davidsen T.M."/>
            <person name="Wayne K.J."/>
            <person name="Tettelin H."/>
            <person name="Glass J.I."/>
            <person name="Rusch D."/>
            <person name="Podicherti R."/>
            <person name="Tsui H.-C.T."/>
            <person name="Winkler M.E."/>
        </authorList>
    </citation>
    <scope>NUCLEOTIDE SEQUENCE</scope>
</reference>
<keyword evidence="3 6" id="KW-0812">Transmembrane</keyword>
<keyword evidence="5 6" id="KW-0472">Membrane</keyword>
<feature type="non-terminal residue" evidence="8">
    <location>
        <position position="294"/>
    </location>
</feature>
<comment type="subcellular location">
    <subcellularLocation>
        <location evidence="1">Cell membrane</location>
        <topology evidence="1">Single-pass membrane protein</topology>
    </subcellularLocation>
</comment>
<feature type="transmembrane region" description="Helical" evidence="6">
    <location>
        <begin position="202"/>
        <end position="229"/>
    </location>
</feature>
<keyword evidence="2" id="KW-1003">Cell membrane</keyword>
<dbReference type="EMBL" id="UINC01062436">
    <property type="protein sequence ID" value="SVB89057.1"/>
    <property type="molecule type" value="Genomic_DNA"/>
</dbReference>